<dbReference type="EMBL" id="JTKH01000024">
    <property type="protein sequence ID" value="KII76410.1"/>
    <property type="molecule type" value="Genomic_DNA"/>
</dbReference>
<proteinExistence type="predicted"/>
<evidence type="ECO:0000313" key="2">
    <source>
        <dbReference type="Proteomes" id="UP000031672"/>
    </source>
</evidence>
<reference evidence="1 2" key="1">
    <citation type="submission" date="2014-11" db="EMBL/GenBank/DDBJ databases">
        <title>Draft Genome Sequence of Vibrio piscirenalis strains CECT 8603T and CECT 8604, two marine Gammaproteobacterium isolated from cultured gilthead sea bream (Sparus aurata).</title>
        <authorList>
            <person name="Arahal D.R."/>
            <person name="Rodrigo-Torres L."/>
            <person name="Lucena T."/>
            <person name="Pujalte M.J."/>
        </authorList>
    </citation>
    <scope>NUCLEOTIDE SEQUENCE [LARGE SCALE GENOMIC DNA]</scope>
    <source>
        <strain evidence="1 2">DCR 1-4-2</strain>
    </source>
</reference>
<keyword evidence="2" id="KW-1185">Reference proteome</keyword>
<sequence>MRMGRERRKKGDWKRNMMVICSKDDLEQGSYSQGELLTVLRNFTGRKAKNGNYQYSFLKY</sequence>
<name>A0A0C2NJ62_9VIBR</name>
<organism evidence="1 2">
    <name type="scientific">Vibrio renipiscarius</name>
    <dbReference type="NCBI Taxonomy" id="1461322"/>
    <lineage>
        <taxon>Bacteria</taxon>
        <taxon>Pseudomonadati</taxon>
        <taxon>Pseudomonadota</taxon>
        <taxon>Gammaproteobacteria</taxon>
        <taxon>Vibrionales</taxon>
        <taxon>Vibrionaceae</taxon>
        <taxon>Vibrio</taxon>
    </lineage>
</organism>
<dbReference type="STRING" id="1461322.OJ16_16605"/>
<accession>A0A0C2NJ62</accession>
<dbReference type="AlphaFoldDB" id="A0A0C2NJ62"/>
<dbReference type="Proteomes" id="UP000031672">
    <property type="component" value="Unassembled WGS sequence"/>
</dbReference>
<gene>
    <name evidence="1" type="ORF">OJ16_16605</name>
</gene>
<evidence type="ECO:0000313" key="1">
    <source>
        <dbReference type="EMBL" id="KII76410.1"/>
    </source>
</evidence>
<comment type="caution">
    <text evidence="1">The sequence shown here is derived from an EMBL/GenBank/DDBJ whole genome shotgun (WGS) entry which is preliminary data.</text>
</comment>
<protein>
    <submittedName>
        <fullName evidence="1">Uncharacterized protein</fullName>
    </submittedName>
</protein>
<accession>A0A0C2K7R2</accession>